<dbReference type="PANTHER" id="PTHR11699">
    <property type="entry name" value="ALDEHYDE DEHYDROGENASE-RELATED"/>
    <property type="match status" value="1"/>
</dbReference>
<dbReference type="CDD" id="cd07122">
    <property type="entry name" value="ALDH_F20_ACDH"/>
    <property type="match status" value="1"/>
</dbReference>
<evidence type="ECO:0000313" key="3">
    <source>
        <dbReference type="EMBL" id="RIA45356.1"/>
    </source>
</evidence>
<evidence type="ECO:0000259" key="2">
    <source>
        <dbReference type="Pfam" id="PF00171"/>
    </source>
</evidence>
<dbReference type="AlphaFoldDB" id="A0A397P6Z9"/>
<dbReference type="InterPro" id="IPR016162">
    <property type="entry name" value="Ald_DH_N"/>
</dbReference>
<proteinExistence type="predicted"/>
<name>A0A397P6Z9_9HYPH</name>
<dbReference type="Gene3D" id="3.40.309.10">
    <property type="entry name" value="Aldehyde Dehydrogenase, Chain A, domain 2"/>
    <property type="match status" value="1"/>
</dbReference>
<dbReference type="InterPro" id="IPR015590">
    <property type="entry name" value="Aldehyde_DH_dom"/>
</dbReference>
<comment type="caution">
    <text evidence="3">The sequence shown here is derived from an EMBL/GenBank/DDBJ whole genome shotgun (WGS) entry which is preliminary data.</text>
</comment>
<dbReference type="Proteomes" id="UP000266273">
    <property type="component" value="Unassembled WGS sequence"/>
</dbReference>
<dbReference type="InterPro" id="IPR016163">
    <property type="entry name" value="Ald_DH_C"/>
</dbReference>
<evidence type="ECO:0000256" key="1">
    <source>
        <dbReference type="ARBA" id="ARBA00023002"/>
    </source>
</evidence>
<protein>
    <submittedName>
        <fullName evidence="3">Sulfoacetaldehyde dehydrogenase</fullName>
    </submittedName>
</protein>
<evidence type="ECO:0000313" key="4">
    <source>
        <dbReference type="Proteomes" id="UP000266273"/>
    </source>
</evidence>
<sequence>MTAQTALHQTDTTSEEIRAVDETVARARAAQARFSAKPTQARYDRAALAVGWAIMEPARNREMAELAVATTGLGNVEDKVAKNHRKTLGLLRDIREAKSCGIVREVPELGLTEIARPVGVVGAVTPSTNPVATPANNIINALKCGNAIILSPSPAGAQACERLIGYIHAEFAKIGEDPDLVQMVPAPPSKVKTQRLMETVDLIIVTGSQDNVRRAYTSGTPAIGVGTGNATVIVDETADIEEAAKRIAASKTFDYATSCSSENAVIVLDAVRDAFLKAAYAAGGRLLDAAQTQKVKEALWQNGKLSREMIAKDAATVMRVAGIEVPEPETARFFLAPADAIGPEEPLSGEKLSLITALYTARDFADAKDKAWRILLHQGAGHSVGLHSTRDDRAVELGQDLPTTRVILNQPHCFATGGSFENGLHFSLSMGCGTWGGNSIDDNLHYRHFLNITKVARPIPPRAPTVDEIFADYWAEAGK</sequence>
<dbReference type="EMBL" id="QXDF01000006">
    <property type="protein sequence ID" value="RIA45356.1"/>
    <property type="molecule type" value="Genomic_DNA"/>
</dbReference>
<feature type="domain" description="Aldehyde dehydrogenase" evidence="2">
    <location>
        <begin position="18"/>
        <end position="281"/>
    </location>
</feature>
<dbReference type="Gene3D" id="3.40.605.10">
    <property type="entry name" value="Aldehyde Dehydrogenase, Chain A, domain 1"/>
    <property type="match status" value="1"/>
</dbReference>
<dbReference type="SUPFAM" id="SSF53720">
    <property type="entry name" value="ALDH-like"/>
    <property type="match status" value="1"/>
</dbReference>
<dbReference type="NCBIfam" id="NF047625">
    <property type="entry name" value="AcylSulfactDhSauS"/>
    <property type="match status" value="1"/>
</dbReference>
<dbReference type="Pfam" id="PF00171">
    <property type="entry name" value="Aldedh"/>
    <property type="match status" value="1"/>
</dbReference>
<dbReference type="InterPro" id="IPR016161">
    <property type="entry name" value="Ald_DH/histidinol_DH"/>
</dbReference>
<dbReference type="GO" id="GO:0016620">
    <property type="term" value="F:oxidoreductase activity, acting on the aldehyde or oxo group of donors, NAD or NADP as acceptor"/>
    <property type="evidence" value="ECO:0007669"/>
    <property type="project" value="InterPro"/>
</dbReference>
<organism evidence="3 4">
    <name type="scientific">Dichotomicrobium thermohalophilum</name>
    <dbReference type="NCBI Taxonomy" id="933063"/>
    <lineage>
        <taxon>Bacteria</taxon>
        <taxon>Pseudomonadati</taxon>
        <taxon>Pseudomonadota</taxon>
        <taxon>Alphaproteobacteria</taxon>
        <taxon>Hyphomicrobiales</taxon>
        <taxon>Hyphomicrobiaceae</taxon>
        <taxon>Dichotomicrobium</taxon>
    </lineage>
</organism>
<keyword evidence="1" id="KW-0560">Oxidoreductase</keyword>
<accession>A0A397P6Z9</accession>
<gene>
    <name evidence="3" type="ORF">BXY53_2776</name>
</gene>
<reference evidence="3 4" key="1">
    <citation type="submission" date="2018-08" db="EMBL/GenBank/DDBJ databases">
        <title>Genomic Encyclopedia of Archaeal and Bacterial Type Strains, Phase II (KMG-II): from individual species to whole genera.</title>
        <authorList>
            <person name="Goeker M."/>
        </authorList>
    </citation>
    <scope>NUCLEOTIDE SEQUENCE [LARGE SCALE GENOMIC DNA]</scope>
    <source>
        <strain evidence="3 4">DSM 5002</strain>
    </source>
</reference>
<dbReference type="OrthoDB" id="9815791at2"/>
<keyword evidence="4" id="KW-1185">Reference proteome</keyword>